<evidence type="ECO:0000256" key="5">
    <source>
        <dbReference type="ARBA" id="ARBA00033172"/>
    </source>
</evidence>
<dbReference type="InterPro" id="IPR011356">
    <property type="entry name" value="Leucine_aapep/pepB"/>
</dbReference>
<dbReference type="RefSeq" id="WP_171687903.1">
    <property type="nucleotide sequence ID" value="NZ_WHOC01000009.1"/>
</dbReference>
<accession>A0ABX1YWJ7</accession>
<evidence type="ECO:0000259" key="10">
    <source>
        <dbReference type="Pfam" id="PF02789"/>
    </source>
</evidence>
<comment type="caution">
    <text evidence="11">The sequence shown here is derived from an EMBL/GenBank/DDBJ whole genome shotgun (WGS) entry which is preliminary data.</text>
</comment>
<dbReference type="InterPro" id="IPR008283">
    <property type="entry name" value="Peptidase_M17_N"/>
</dbReference>
<dbReference type="Gene3D" id="3.40.220.10">
    <property type="entry name" value="Leucine Aminopeptidase, subunit E, domain 1"/>
    <property type="match status" value="1"/>
</dbReference>
<evidence type="ECO:0000256" key="7">
    <source>
        <dbReference type="ARBA" id="ARBA00050021"/>
    </source>
</evidence>
<dbReference type="InterPro" id="IPR043472">
    <property type="entry name" value="Macro_dom-like"/>
</dbReference>
<dbReference type="Pfam" id="PF00883">
    <property type="entry name" value="Peptidase_M17"/>
    <property type="match status" value="1"/>
</dbReference>
<keyword evidence="2" id="KW-0031">Aminopeptidase</keyword>
<feature type="domain" description="Peptidase M17 leucyl aminopeptidase N-terminal" evidence="10">
    <location>
        <begin position="56"/>
        <end position="141"/>
    </location>
</feature>
<keyword evidence="12" id="KW-1185">Reference proteome</keyword>
<gene>
    <name evidence="11" type="ORF">GC102_01430</name>
</gene>
<evidence type="ECO:0000256" key="8">
    <source>
        <dbReference type="ARBA" id="ARBA00050061"/>
    </source>
</evidence>
<comment type="function">
    <text evidence="6">Presumably involved in the processing and regular turnover of intracellular proteins. Catalyzes the removal of unsubstituted N-terminal amino acids from various peptides.</text>
</comment>
<dbReference type="CDD" id="cd00433">
    <property type="entry name" value="Peptidase_M17"/>
    <property type="match status" value="1"/>
</dbReference>
<evidence type="ECO:0000256" key="6">
    <source>
        <dbReference type="ARBA" id="ARBA00049972"/>
    </source>
</evidence>
<dbReference type="SUPFAM" id="SSF52949">
    <property type="entry name" value="Macro domain-like"/>
    <property type="match status" value="1"/>
</dbReference>
<evidence type="ECO:0000259" key="9">
    <source>
        <dbReference type="Pfam" id="PF00883"/>
    </source>
</evidence>
<keyword evidence="4" id="KW-0378">Hydrolase</keyword>
<comment type="similarity">
    <text evidence="1">Belongs to the peptidase M17 family.</text>
</comment>
<evidence type="ECO:0000256" key="1">
    <source>
        <dbReference type="ARBA" id="ARBA00009528"/>
    </source>
</evidence>
<dbReference type="Gene3D" id="3.40.630.10">
    <property type="entry name" value="Zn peptidases"/>
    <property type="match status" value="1"/>
</dbReference>
<dbReference type="PANTHER" id="PTHR11963">
    <property type="entry name" value="LEUCINE AMINOPEPTIDASE-RELATED"/>
    <property type="match status" value="1"/>
</dbReference>
<evidence type="ECO:0000256" key="3">
    <source>
        <dbReference type="ARBA" id="ARBA00022670"/>
    </source>
</evidence>
<evidence type="ECO:0000256" key="4">
    <source>
        <dbReference type="ARBA" id="ARBA00022801"/>
    </source>
</evidence>
<evidence type="ECO:0000313" key="12">
    <source>
        <dbReference type="Proteomes" id="UP000658690"/>
    </source>
</evidence>
<dbReference type="EMBL" id="WHOC01000009">
    <property type="protein sequence ID" value="NOU84441.1"/>
    <property type="molecule type" value="Genomic_DNA"/>
</dbReference>
<dbReference type="PANTHER" id="PTHR11963:SF23">
    <property type="entry name" value="CYTOSOL AMINOPEPTIDASE"/>
    <property type="match status" value="1"/>
</dbReference>
<proteinExistence type="inferred from homology"/>
<evidence type="ECO:0000313" key="11">
    <source>
        <dbReference type="EMBL" id="NOU84441.1"/>
    </source>
</evidence>
<dbReference type="Pfam" id="PF02789">
    <property type="entry name" value="Peptidase_M17_N"/>
    <property type="match status" value="1"/>
</dbReference>
<dbReference type="InterPro" id="IPR000819">
    <property type="entry name" value="Peptidase_M17_C"/>
</dbReference>
<keyword evidence="3" id="KW-0645">Protease</keyword>
<evidence type="ECO:0000256" key="2">
    <source>
        <dbReference type="ARBA" id="ARBA00022438"/>
    </source>
</evidence>
<protein>
    <recommendedName>
        <fullName evidence="7">Probable cytosol aminopeptidase</fullName>
    </recommendedName>
    <alternativeName>
        <fullName evidence="8">Leucine aminopeptidase</fullName>
    </alternativeName>
    <alternativeName>
        <fullName evidence="5">Leucyl aminopeptidase</fullName>
    </alternativeName>
</protein>
<dbReference type="SUPFAM" id="SSF53187">
    <property type="entry name" value="Zn-dependent exopeptidases"/>
    <property type="match status" value="1"/>
</dbReference>
<sequence length="512" mass="55326">MTFTVGGENDAQTLIVPICSDDIEEMGATRLPSWLQAYSLLPHMGERGALTWLHGRIGERDALLVGCGEASCLNTERIREAAGNAGRAINKHKKERVGINLGELLERCEHSVAVSEAEAVTAWVEGWKLGTYAFEVYRTKQTQQAEVSLQFLTETEADVVKEEEARFEVLNEAVRWGRIYAEGAILARNLANEPPNMLRPKTLIEKTVGHFAHTKVEAVVYEGERLEQQGMVGLIAVGKGSKYPPALLELRYCTDEALPLTALIGKGITFDTGGISLKKDFDISDMRMDMAGAAAVIGALDILAAGDVQANVVVLIAAAENMPDGEALLPGELLQYPNGVSVQVGNTDSEGRLVLADALIHAQRLGAVEAVDIATLTYSCGAALGSKYAGIWGEDTMVAEIVQAGKQVSEKVWQLPLVDEYEAYLHSDYADICNISRVGEAGATTAALFLRKFVQPSLRWAHIDMASLKDVSSAQGWHSAGATGYGARLLAQFVRNRVSNENVISQGDSRLL</sequence>
<organism evidence="11 12">
    <name type="scientific">Paenibacillus germinis</name>
    <dbReference type="NCBI Taxonomy" id="2654979"/>
    <lineage>
        <taxon>Bacteria</taxon>
        <taxon>Bacillati</taxon>
        <taxon>Bacillota</taxon>
        <taxon>Bacilli</taxon>
        <taxon>Bacillales</taxon>
        <taxon>Paenibacillaceae</taxon>
        <taxon>Paenibacillus</taxon>
    </lineage>
</organism>
<feature type="domain" description="Cytosol aminopeptidase" evidence="9">
    <location>
        <begin position="186"/>
        <end position="490"/>
    </location>
</feature>
<name>A0ABX1YWJ7_9BACL</name>
<dbReference type="PRINTS" id="PR00481">
    <property type="entry name" value="LAMNOPPTDASE"/>
</dbReference>
<reference evidence="11 12" key="1">
    <citation type="submission" date="2019-10" db="EMBL/GenBank/DDBJ databases">
        <title>Description of Paenibacillus choica sp. nov.</title>
        <authorList>
            <person name="Carlier A."/>
            <person name="Qi S."/>
        </authorList>
    </citation>
    <scope>NUCLEOTIDE SEQUENCE [LARGE SCALE GENOMIC DNA]</scope>
    <source>
        <strain evidence="11 12">LMG 31460</strain>
    </source>
</reference>
<dbReference type="Proteomes" id="UP000658690">
    <property type="component" value="Unassembled WGS sequence"/>
</dbReference>